<dbReference type="SUPFAM" id="SSF54403">
    <property type="entry name" value="Cystatin/monellin"/>
    <property type="match status" value="2"/>
</dbReference>
<dbReference type="InterPro" id="IPR046350">
    <property type="entry name" value="Cystatin_sf"/>
</dbReference>
<dbReference type="Proteomes" id="UP001387364">
    <property type="component" value="Chromosome"/>
</dbReference>
<dbReference type="InterPro" id="IPR041401">
    <property type="entry name" value="TseB-like_dom"/>
</dbReference>
<evidence type="ECO:0000259" key="1">
    <source>
        <dbReference type="Pfam" id="PF17881"/>
    </source>
</evidence>
<dbReference type="Gene3D" id="3.10.450.40">
    <property type="match status" value="2"/>
</dbReference>
<sequence length="161" mass="18643">MKKKWIWLAVIAIPLLLICTAFLNVYNNAQKPHKEAKEYAISVAKQESAITSVIDFNIYNSEETYYVVTGQTDKKKKLAVFVPKDKKKQPIIKDITKGVSKEEAVKKLQNEEPIEKLLSARLGIEKSGPVWELVFLDKNDQVNYYYLQVNSGEWWKKIKHI</sequence>
<dbReference type="EMBL" id="CP147404">
    <property type="protein sequence ID" value="WXB91783.1"/>
    <property type="molecule type" value="Genomic_DNA"/>
</dbReference>
<reference evidence="2 3" key="1">
    <citation type="submission" date="2024-02" db="EMBL/GenBank/DDBJ databases">
        <title>Seven novel Bacillus-like species.</title>
        <authorList>
            <person name="Liu G."/>
        </authorList>
    </citation>
    <scope>NUCLEOTIDE SEQUENCE [LARGE SCALE GENOMIC DNA]</scope>
    <source>
        <strain evidence="2 3">FJAT-52991</strain>
    </source>
</reference>
<organism evidence="2 3">
    <name type="scientific">Bacillus kandeliae</name>
    <dbReference type="NCBI Taxonomy" id="3129297"/>
    <lineage>
        <taxon>Bacteria</taxon>
        <taxon>Bacillati</taxon>
        <taxon>Bacillota</taxon>
        <taxon>Bacilli</taxon>
        <taxon>Bacillales</taxon>
        <taxon>Bacillaceae</taxon>
        <taxon>Bacillus</taxon>
    </lineage>
</organism>
<evidence type="ECO:0000313" key="3">
    <source>
        <dbReference type="Proteomes" id="UP001387364"/>
    </source>
</evidence>
<accession>A0ABZ2N243</accession>
<gene>
    <name evidence="2" type="ORF">WDJ61_10945</name>
</gene>
<protein>
    <submittedName>
        <fullName evidence="2">DUF5590 domain-containing protein</fullName>
    </submittedName>
</protein>
<keyword evidence="3" id="KW-1185">Reference proteome</keyword>
<proteinExistence type="predicted"/>
<dbReference type="Pfam" id="PF17881">
    <property type="entry name" value="TseB"/>
    <property type="match status" value="1"/>
</dbReference>
<feature type="domain" description="Cell wall elongation regulator TseB-like" evidence="1">
    <location>
        <begin position="40"/>
        <end position="83"/>
    </location>
</feature>
<dbReference type="RefSeq" id="WP_338749616.1">
    <property type="nucleotide sequence ID" value="NZ_CP147404.1"/>
</dbReference>
<evidence type="ECO:0000313" key="2">
    <source>
        <dbReference type="EMBL" id="WXB91783.1"/>
    </source>
</evidence>
<name>A0ABZ2N243_9BACI</name>